<accession>F9WDT8</accession>
<gene>
    <name evidence="5" type="ORF">TCIL3000_0_59620</name>
</gene>
<dbReference type="Gene3D" id="3.30.160.60">
    <property type="entry name" value="Classic Zinc Finger"/>
    <property type="match status" value="1"/>
</dbReference>
<evidence type="ECO:0000256" key="2">
    <source>
        <dbReference type="SAM" id="Coils"/>
    </source>
</evidence>
<dbReference type="EMBL" id="CAEQ01001913">
    <property type="protein sequence ID" value="CCD15442.1"/>
    <property type="molecule type" value="Genomic_DNA"/>
</dbReference>
<dbReference type="AlphaFoldDB" id="F9WDT8"/>
<dbReference type="SMART" id="SM00355">
    <property type="entry name" value="ZnF_C2H2"/>
    <property type="match status" value="2"/>
</dbReference>
<reference evidence="5 6" key="2">
    <citation type="journal article" date="2012" name="Proc. Natl. Acad. Sci. U.S.A.">
        <title>Antigenic diversity is generated by distinct evolutionary mechanisms in African trypanosome species.</title>
        <authorList>
            <person name="Jackson A.P."/>
            <person name="Berry A."/>
            <person name="Aslett M."/>
            <person name="Allison H.C."/>
            <person name="Burton P."/>
            <person name="Vavrova-Anderson J."/>
            <person name="Brown R."/>
            <person name="Browne H."/>
            <person name="Corton N."/>
            <person name="Hauser H."/>
            <person name="Gamble J."/>
            <person name="Gilderthorp R."/>
            <person name="Marcello L."/>
            <person name="McQuillan J."/>
            <person name="Otto T.D."/>
            <person name="Quail M.A."/>
            <person name="Sanders M.J."/>
            <person name="van Tonder A."/>
            <person name="Ginger M.L."/>
            <person name="Field M.C."/>
            <person name="Barry J.D."/>
            <person name="Hertz-Fowler C."/>
            <person name="Berriman M."/>
        </authorList>
    </citation>
    <scope>NUCLEOTIDE SEQUENCE [LARGE SCALE GENOMIC DNA]</scope>
    <source>
        <strain evidence="5 6">IL3000</strain>
    </source>
</reference>
<dbReference type="PROSITE" id="PS50157">
    <property type="entry name" value="ZINC_FINGER_C2H2_2"/>
    <property type="match status" value="1"/>
</dbReference>
<dbReference type="GO" id="GO:0008270">
    <property type="term" value="F:zinc ion binding"/>
    <property type="evidence" value="ECO:0007669"/>
    <property type="project" value="UniProtKB-KW"/>
</dbReference>
<feature type="coiled-coil region" evidence="2">
    <location>
        <begin position="118"/>
        <end position="152"/>
    </location>
</feature>
<evidence type="ECO:0000259" key="4">
    <source>
        <dbReference type="PROSITE" id="PS50157"/>
    </source>
</evidence>
<proteinExistence type="predicted"/>
<dbReference type="VEuPathDB" id="TriTrypDB:TcIL3000_0_59620"/>
<organism evidence="5 6">
    <name type="scientific">Trypanosoma congolense (strain IL3000)</name>
    <dbReference type="NCBI Taxonomy" id="1068625"/>
    <lineage>
        <taxon>Eukaryota</taxon>
        <taxon>Discoba</taxon>
        <taxon>Euglenozoa</taxon>
        <taxon>Kinetoplastea</taxon>
        <taxon>Metakinetoplastina</taxon>
        <taxon>Trypanosomatida</taxon>
        <taxon>Trypanosomatidae</taxon>
        <taxon>Trypanosoma</taxon>
        <taxon>Nannomonas</taxon>
    </lineage>
</organism>
<keyword evidence="2" id="KW-0175">Coiled coil</keyword>
<keyword evidence="1" id="KW-0863">Zinc-finger</keyword>
<dbReference type="Proteomes" id="UP000000702">
    <property type="component" value="Unassembled WGS sequence"/>
</dbReference>
<evidence type="ECO:0000313" key="5">
    <source>
        <dbReference type="EMBL" id="CCD15442.1"/>
    </source>
</evidence>
<keyword evidence="1" id="KW-0862">Zinc</keyword>
<keyword evidence="1" id="KW-0479">Metal-binding</keyword>
<sequence length="235" mass="27058">MSWKEISGGTKKMSNTKNELAPPGEEAAEWRKLAHGWEAQARRLARLKCHHEDQAVDLGLVMESCAEFLELVTEVIKKACDLKGKDGKKNVEKLERALKKWPEYLETKTNYWEKRLRVQKGGTEADAMKEELKEQEKQADELEEELETIEKNLKKNIVPRRGDDPRLGVCPYCDSEYKSIGWLKRHVRDDHPGQPVPDIMERGLKCPHACGKTYKTQGWLMRHLQDKHGEKATVG</sequence>
<evidence type="ECO:0000256" key="3">
    <source>
        <dbReference type="SAM" id="MobiDB-lite"/>
    </source>
</evidence>
<dbReference type="InterPro" id="IPR013087">
    <property type="entry name" value="Znf_C2H2_type"/>
</dbReference>
<keyword evidence="6" id="KW-1185">Reference proteome</keyword>
<evidence type="ECO:0000256" key="1">
    <source>
        <dbReference type="PROSITE-ProRule" id="PRU00042"/>
    </source>
</evidence>
<feature type="region of interest" description="Disordered" evidence="3">
    <location>
        <begin position="1"/>
        <end position="25"/>
    </location>
</feature>
<reference evidence="6" key="1">
    <citation type="submission" date="2011-07" db="EMBL/GenBank/DDBJ databases">
        <title>Divergent evolution of antigenic variation in African trypanosomes.</title>
        <authorList>
            <person name="Jackson A.P."/>
            <person name="Berry A."/>
            <person name="Allison H.C."/>
            <person name="Burton P."/>
            <person name="Anderson J."/>
            <person name="Aslett M."/>
            <person name="Brown R."/>
            <person name="Corton N."/>
            <person name="Harris D."/>
            <person name="Hauser H."/>
            <person name="Gamble J."/>
            <person name="Gilderthorp R."/>
            <person name="McQuillan J."/>
            <person name="Quail M.A."/>
            <person name="Sanders M."/>
            <person name="Van Tonder A."/>
            <person name="Ginger M.L."/>
            <person name="Donelson J.E."/>
            <person name="Field M.C."/>
            <person name="Barry J.D."/>
            <person name="Berriman M."/>
            <person name="Hertz-Fowler C."/>
        </authorList>
    </citation>
    <scope>NUCLEOTIDE SEQUENCE [LARGE SCALE GENOMIC DNA]</scope>
    <source>
        <strain evidence="6">IL3000</strain>
    </source>
</reference>
<dbReference type="PROSITE" id="PS00028">
    <property type="entry name" value="ZINC_FINGER_C2H2_1"/>
    <property type="match status" value="2"/>
</dbReference>
<comment type="caution">
    <text evidence="5">The sequence shown here is derived from an EMBL/GenBank/DDBJ whole genome shotgun (WGS) entry which is preliminary data.</text>
</comment>
<dbReference type="Pfam" id="PF00096">
    <property type="entry name" value="zf-C2H2"/>
    <property type="match status" value="1"/>
</dbReference>
<feature type="domain" description="C2H2-type" evidence="4">
    <location>
        <begin position="204"/>
        <end position="232"/>
    </location>
</feature>
<name>F9WDT8_TRYCI</name>
<evidence type="ECO:0000313" key="6">
    <source>
        <dbReference type="Proteomes" id="UP000000702"/>
    </source>
</evidence>
<protein>
    <submittedName>
        <fullName evidence="5">WGS project CAEQ00000000 data, annotated contig 2404</fullName>
    </submittedName>
</protein>